<accession>B7KBL6</accession>
<evidence type="ECO:0000256" key="2">
    <source>
        <dbReference type="SAM" id="Phobius"/>
    </source>
</evidence>
<name>B7KBL6_GLOC7</name>
<evidence type="ECO:0000313" key="4">
    <source>
        <dbReference type="Proteomes" id="UP000002384"/>
    </source>
</evidence>
<dbReference type="HOGENOM" id="CLU_2715639_0_0_3"/>
<keyword evidence="2" id="KW-1133">Transmembrane helix</keyword>
<proteinExistence type="predicted"/>
<feature type="region of interest" description="Disordered" evidence="1">
    <location>
        <begin position="48"/>
        <end position="72"/>
    </location>
</feature>
<organism evidence="3 4">
    <name type="scientific">Gloeothece citriformis (strain PCC 7424)</name>
    <name type="common">Cyanothece sp. (strain PCC 7424)</name>
    <dbReference type="NCBI Taxonomy" id="65393"/>
    <lineage>
        <taxon>Bacteria</taxon>
        <taxon>Bacillati</taxon>
        <taxon>Cyanobacteriota</taxon>
        <taxon>Cyanophyceae</taxon>
        <taxon>Oscillatoriophycideae</taxon>
        <taxon>Chroococcales</taxon>
        <taxon>Aphanothecaceae</taxon>
        <taxon>Gloeothece</taxon>
        <taxon>Gloeothece citriformis</taxon>
    </lineage>
</organism>
<keyword evidence="2" id="KW-0472">Membrane</keyword>
<keyword evidence="4" id="KW-1185">Reference proteome</keyword>
<protein>
    <submittedName>
        <fullName evidence="3">Uncharacterized protein</fullName>
    </submittedName>
</protein>
<dbReference type="KEGG" id="cyc:PCC7424_4632"/>
<keyword evidence="2" id="KW-0812">Transmembrane</keyword>
<evidence type="ECO:0000313" key="3">
    <source>
        <dbReference type="EMBL" id="ACK72994.1"/>
    </source>
</evidence>
<dbReference type="AlphaFoldDB" id="B7KBL6"/>
<sequence length="72" mass="8339">MLPQKSNRHQTHYLIIWWQLKKIFLIGSIGVMVIGFLSLTTLHRFESVGQSSNPTKPMYIKSECNTDSMKNN</sequence>
<gene>
    <name evidence="3" type="ordered locus">PCC7424_4632</name>
</gene>
<feature type="transmembrane region" description="Helical" evidence="2">
    <location>
        <begin position="23"/>
        <end position="42"/>
    </location>
</feature>
<reference evidence="4" key="1">
    <citation type="journal article" date="2011" name="MBio">
        <title>Novel metabolic attributes of the genus Cyanothece, comprising a group of unicellular nitrogen-fixing Cyanobacteria.</title>
        <authorList>
            <person name="Bandyopadhyay A."/>
            <person name="Elvitigala T."/>
            <person name="Welsh E."/>
            <person name="Stockel J."/>
            <person name="Liberton M."/>
            <person name="Min H."/>
            <person name="Sherman L.A."/>
            <person name="Pakrasi H.B."/>
        </authorList>
    </citation>
    <scope>NUCLEOTIDE SEQUENCE [LARGE SCALE GENOMIC DNA]</scope>
    <source>
        <strain evidence="4">PCC 7424</strain>
    </source>
</reference>
<feature type="compositionally biased region" description="Polar residues" evidence="1">
    <location>
        <begin position="63"/>
        <end position="72"/>
    </location>
</feature>
<evidence type="ECO:0000256" key="1">
    <source>
        <dbReference type="SAM" id="MobiDB-lite"/>
    </source>
</evidence>
<dbReference type="EMBL" id="CP001291">
    <property type="protein sequence ID" value="ACK72994.1"/>
    <property type="molecule type" value="Genomic_DNA"/>
</dbReference>
<dbReference type="Proteomes" id="UP000002384">
    <property type="component" value="Chromosome"/>
</dbReference>
<dbReference type="RefSeq" id="WP_015956577.1">
    <property type="nucleotide sequence ID" value="NC_011729.1"/>
</dbReference>